<dbReference type="GO" id="GO:0005576">
    <property type="term" value="C:extracellular region"/>
    <property type="evidence" value="ECO:0007669"/>
    <property type="project" value="UniProtKB-SubCell"/>
</dbReference>
<keyword evidence="6" id="KW-1015">Disulfide bond</keyword>
<dbReference type="Gene3D" id="2.60.120.260">
    <property type="entry name" value="Galactose-binding domain-like"/>
    <property type="match status" value="1"/>
</dbReference>
<dbReference type="PANTHER" id="PTHR46806:SF5">
    <property type="entry name" value="F5_8 TYPE C DOMAIN-CONTAINING PROTEIN"/>
    <property type="match status" value="1"/>
</dbReference>
<evidence type="ECO:0000256" key="6">
    <source>
        <dbReference type="ARBA" id="ARBA00023157"/>
    </source>
</evidence>
<dbReference type="PROSITE" id="PS50022">
    <property type="entry name" value="FA58C_3"/>
    <property type="match status" value="1"/>
</dbReference>
<dbReference type="PANTHER" id="PTHR46806">
    <property type="entry name" value="F5/8 TYPE C DOMAIN-CONTAINING PROTEIN"/>
    <property type="match status" value="1"/>
</dbReference>
<evidence type="ECO:0000313" key="8">
    <source>
        <dbReference type="EMBL" id="PIK56285.1"/>
    </source>
</evidence>
<dbReference type="GO" id="GO:0012505">
    <property type="term" value="C:endomembrane system"/>
    <property type="evidence" value="ECO:0007669"/>
    <property type="project" value="UniProtKB-SubCell"/>
</dbReference>
<gene>
    <name evidence="8" type="ORF">BSL78_06813</name>
</gene>
<comment type="subcellular location">
    <subcellularLocation>
        <location evidence="1">Endomembrane system</location>
        <topology evidence="1">Peripheral membrane protein</topology>
    </subcellularLocation>
    <subcellularLocation>
        <location evidence="2">Secreted</location>
    </subcellularLocation>
</comment>
<proteinExistence type="predicted"/>
<dbReference type="InterPro" id="IPR000421">
    <property type="entry name" value="FA58C"/>
</dbReference>
<protein>
    <recommendedName>
        <fullName evidence="7">F5/8 type C domain-containing protein</fullName>
    </recommendedName>
</protein>
<evidence type="ECO:0000256" key="1">
    <source>
        <dbReference type="ARBA" id="ARBA00004184"/>
    </source>
</evidence>
<dbReference type="Pfam" id="PF00754">
    <property type="entry name" value="F5_F8_type_C"/>
    <property type="match status" value="1"/>
</dbReference>
<name>A0A2G8L7X3_STIJA</name>
<dbReference type="GO" id="GO:0007155">
    <property type="term" value="P:cell adhesion"/>
    <property type="evidence" value="ECO:0007669"/>
    <property type="project" value="UniProtKB-KW"/>
</dbReference>
<dbReference type="GO" id="GO:0005886">
    <property type="term" value="C:plasma membrane"/>
    <property type="evidence" value="ECO:0007669"/>
    <property type="project" value="TreeGrafter"/>
</dbReference>
<keyword evidence="9" id="KW-1185">Reference proteome</keyword>
<dbReference type="GO" id="GO:0038023">
    <property type="term" value="F:signaling receptor activity"/>
    <property type="evidence" value="ECO:0007669"/>
    <property type="project" value="TreeGrafter"/>
</dbReference>
<keyword evidence="4" id="KW-0130">Cell adhesion</keyword>
<dbReference type="InterPro" id="IPR050633">
    <property type="entry name" value="Neuropilin_MCO_CoagFactor"/>
</dbReference>
<dbReference type="InterPro" id="IPR008979">
    <property type="entry name" value="Galactose-bd-like_sf"/>
</dbReference>
<sequence length="273" mass="30895">MDPSGIMPVEPVIINTTVPVELSITKPMGSTQRLTNTRRSVQVRHRDSGSHLYRYSAVIMKQNMLKSHVLVTILAAENNDRQLIQAVICYESVNSHWAVFKLIFVNRFVEPTLHIRSESITTCEDALGMESGQILDCQITASSFQETPTNPYPPTKARFNSDSGWAPGVRNGKPFSGNDYIQIAFGATYRISGIMMQKAWNNTIYCDTFRVSYSEEGIVWTDYQEAGSTVIFTNSWTQAEGNDTHDDYSFTSFSNLFNARYLRIPSPDLLERY</sequence>
<evidence type="ECO:0000256" key="2">
    <source>
        <dbReference type="ARBA" id="ARBA00004613"/>
    </source>
</evidence>
<dbReference type="OrthoDB" id="2121828at2759"/>
<dbReference type="AlphaFoldDB" id="A0A2G8L7X3"/>
<evidence type="ECO:0000256" key="5">
    <source>
        <dbReference type="ARBA" id="ARBA00023136"/>
    </source>
</evidence>
<comment type="caution">
    <text evidence="8">The sequence shown here is derived from an EMBL/GenBank/DDBJ whole genome shotgun (WGS) entry which is preliminary data.</text>
</comment>
<keyword evidence="5" id="KW-0472">Membrane</keyword>
<reference evidence="8 9" key="1">
    <citation type="journal article" date="2017" name="PLoS Biol.">
        <title>The sea cucumber genome provides insights into morphological evolution and visceral regeneration.</title>
        <authorList>
            <person name="Zhang X."/>
            <person name="Sun L."/>
            <person name="Yuan J."/>
            <person name="Sun Y."/>
            <person name="Gao Y."/>
            <person name="Zhang L."/>
            <person name="Li S."/>
            <person name="Dai H."/>
            <person name="Hamel J.F."/>
            <person name="Liu C."/>
            <person name="Yu Y."/>
            <person name="Liu S."/>
            <person name="Lin W."/>
            <person name="Guo K."/>
            <person name="Jin S."/>
            <person name="Xu P."/>
            <person name="Storey K.B."/>
            <person name="Huan P."/>
            <person name="Zhang T."/>
            <person name="Zhou Y."/>
            <person name="Zhang J."/>
            <person name="Lin C."/>
            <person name="Li X."/>
            <person name="Xing L."/>
            <person name="Huo D."/>
            <person name="Sun M."/>
            <person name="Wang L."/>
            <person name="Mercier A."/>
            <person name="Li F."/>
            <person name="Yang H."/>
            <person name="Xiang J."/>
        </authorList>
    </citation>
    <scope>NUCLEOTIDE SEQUENCE [LARGE SCALE GENOMIC DNA]</scope>
    <source>
        <strain evidence="8">Shaxun</strain>
        <tissue evidence="8">Muscle</tissue>
    </source>
</reference>
<evidence type="ECO:0000256" key="3">
    <source>
        <dbReference type="ARBA" id="ARBA00022525"/>
    </source>
</evidence>
<accession>A0A2G8L7X3</accession>
<evidence type="ECO:0000259" key="7">
    <source>
        <dbReference type="PROSITE" id="PS50022"/>
    </source>
</evidence>
<evidence type="ECO:0000313" key="9">
    <source>
        <dbReference type="Proteomes" id="UP000230750"/>
    </source>
</evidence>
<evidence type="ECO:0000256" key="4">
    <source>
        <dbReference type="ARBA" id="ARBA00022889"/>
    </source>
</evidence>
<dbReference type="SUPFAM" id="SSF49785">
    <property type="entry name" value="Galactose-binding domain-like"/>
    <property type="match status" value="1"/>
</dbReference>
<dbReference type="EMBL" id="MRZV01000181">
    <property type="protein sequence ID" value="PIK56285.1"/>
    <property type="molecule type" value="Genomic_DNA"/>
</dbReference>
<feature type="domain" description="F5/8 type C" evidence="7">
    <location>
        <begin position="122"/>
        <end position="273"/>
    </location>
</feature>
<keyword evidence="3" id="KW-0964">Secreted</keyword>
<organism evidence="8 9">
    <name type="scientific">Stichopus japonicus</name>
    <name type="common">Sea cucumber</name>
    <dbReference type="NCBI Taxonomy" id="307972"/>
    <lineage>
        <taxon>Eukaryota</taxon>
        <taxon>Metazoa</taxon>
        <taxon>Echinodermata</taxon>
        <taxon>Eleutherozoa</taxon>
        <taxon>Echinozoa</taxon>
        <taxon>Holothuroidea</taxon>
        <taxon>Aspidochirotacea</taxon>
        <taxon>Aspidochirotida</taxon>
        <taxon>Stichopodidae</taxon>
        <taxon>Apostichopus</taxon>
    </lineage>
</organism>
<dbReference type="Proteomes" id="UP000230750">
    <property type="component" value="Unassembled WGS sequence"/>
</dbReference>